<dbReference type="Proteomes" id="UP000663828">
    <property type="component" value="Unassembled WGS sequence"/>
</dbReference>
<dbReference type="AlphaFoldDB" id="A0A816GC07"/>
<evidence type="ECO:0000313" key="2">
    <source>
        <dbReference type="Proteomes" id="UP000663828"/>
    </source>
</evidence>
<feature type="non-terminal residue" evidence="1">
    <location>
        <position position="147"/>
    </location>
</feature>
<name>A0A816GC07_ADIRI</name>
<protein>
    <submittedName>
        <fullName evidence="1">Uncharacterized protein</fullName>
    </submittedName>
</protein>
<organism evidence="1 2">
    <name type="scientific">Adineta ricciae</name>
    <name type="common">Rotifer</name>
    <dbReference type="NCBI Taxonomy" id="249248"/>
    <lineage>
        <taxon>Eukaryota</taxon>
        <taxon>Metazoa</taxon>
        <taxon>Spiralia</taxon>
        <taxon>Gnathifera</taxon>
        <taxon>Rotifera</taxon>
        <taxon>Eurotatoria</taxon>
        <taxon>Bdelloidea</taxon>
        <taxon>Adinetida</taxon>
        <taxon>Adinetidae</taxon>
        <taxon>Adineta</taxon>
    </lineage>
</organism>
<evidence type="ECO:0000313" key="1">
    <source>
        <dbReference type="EMBL" id="CAF1673211.1"/>
    </source>
</evidence>
<reference evidence="1" key="1">
    <citation type="submission" date="2021-02" db="EMBL/GenBank/DDBJ databases">
        <authorList>
            <person name="Nowell W R."/>
        </authorList>
    </citation>
    <scope>NUCLEOTIDE SEQUENCE</scope>
</reference>
<comment type="caution">
    <text evidence="1">The sequence shown here is derived from an EMBL/GenBank/DDBJ whole genome shotgun (WGS) entry which is preliminary data.</text>
</comment>
<sequence length="147" mass="17464">MKTQRELDTNVIRSDTRLRESVRSLPRGHFQQIKQMFDKPSCSTKKLATIYEQQQQQQKSFPSHVLLRLPVTDDEKLKHTTNNDENKLTENKPSVEDLYRDYLAEYQAFRLKLTNEYLEHKTMYPTKQDKLLLTQSTSLPHENHSNK</sequence>
<dbReference type="EMBL" id="CAJNOR010013423">
    <property type="protein sequence ID" value="CAF1673211.1"/>
    <property type="molecule type" value="Genomic_DNA"/>
</dbReference>
<proteinExistence type="predicted"/>
<keyword evidence="2" id="KW-1185">Reference proteome</keyword>
<gene>
    <name evidence="1" type="ORF">XAT740_LOCUS59089</name>
</gene>
<accession>A0A816GC07</accession>